<name>A0ACC3B9J1_9EURO</name>
<protein>
    <submittedName>
        <fullName evidence="1">Uncharacterized protein</fullName>
    </submittedName>
</protein>
<dbReference type="EMBL" id="JAOPJF010000012">
    <property type="protein sequence ID" value="KAK1147312.1"/>
    <property type="molecule type" value="Genomic_DNA"/>
</dbReference>
<sequence length="392" mass="44969">MPAAAIKSRRSTSIKARMAPLKRLRIPSPKPVARLRLIHPRRPPIRDAPSLKAEFIHNRLSFFAPEKLGEGGWGQVHLMHERQSKRRFAVKEVFKSSGEKEQEYADRVYDEFDIASRLNHPNVIRTYRLRARRCRWCIVMEYCPNGDVCDRLAANHLKYHEVLCLFKQLLHGVEYLHSQGVAHRDIKVDNLLLNDVGHLKIADLGLATTGEPFYLSDPLGRCFGVCGTPVMQPPEILKGEPEYYDGRAFDVWSCAMSCLFMLYPHCVGSKVGTPSDKLEQEQECLRNWARHLKSDYWSLLPEARKLGGFLFTLPDARFRQLLLKMLHPEPTKRLTASQALNDSFIRQIECCGPAPNSRDQEPPARHYHGPPRFMLPVRLSLNCCGIKDPRKD</sequence>
<evidence type="ECO:0000313" key="1">
    <source>
        <dbReference type="EMBL" id="KAK1147312.1"/>
    </source>
</evidence>
<gene>
    <name evidence="1" type="ORF">N8T08_001389</name>
</gene>
<comment type="caution">
    <text evidence="1">The sequence shown here is derived from an EMBL/GenBank/DDBJ whole genome shotgun (WGS) entry which is preliminary data.</text>
</comment>
<organism evidence="1 2">
    <name type="scientific">Aspergillus melleus</name>
    <dbReference type="NCBI Taxonomy" id="138277"/>
    <lineage>
        <taxon>Eukaryota</taxon>
        <taxon>Fungi</taxon>
        <taxon>Dikarya</taxon>
        <taxon>Ascomycota</taxon>
        <taxon>Pezizomycotina</taxon>
        <taxon>Eurotiomycetes</taxon>
        <taxon>Eurotiomycetidae</taxon>
        <taxon>Eurotiales</taxon>
        <taxon>Aspergillaceae</taxon>
        <taxon>Aspergillus</taxon>
        <taxon>Aspergillus subgen. Circumdati</taxon>
    </lineage>
</organism>
<evidence type="ECO:0000313" key="2">
    <source>
        <dbReference type="Proteomes" id="UP001177260"/>
    </source>
</evidence>
<reference evidence="1 2" key="1">
    <citation type="journal article" date="2023" name="ACS Omega">
        <title>Identification of the Neoaspergillic Acid Biosynthesis Gene Cluster by Establishing an In Vitro CRISPR-Ribonucleoprotein Genetic System in Aspergillus melleus.</title>
        <authorList>
            <person name="Yuan B."/>
            <person name="Grau M.F."/>
            <person name="Murata R.M."/>
            <person name="Torok T."/>
            <person name="Venkateswaran K."/>
            <person name="Stajich J.E."/>
            <person name="Wang C.C.C."/>
        </authorList>
    </citation>
    <scope>NUCLEOTIDE SEQUENCE [LARGE SCALE GENOMIC DNA]</scope>
    <source>
        <strain evidence="1 2">IMV 1140</strain>
    </source>
</reference>
<proteinExistence type="predicted"/>
<accession>A0ACC3B9J1</accession>
<keyword evidence="2" id="KW-1185">Reference proteome</keyword>
<dbReference type="Proteomes" id="UP001177260">
    <property type="component" value="Unassembled WGS sequence"/>
</dbReference>